<evidence type="ECO:0000313" key="2">
    <source>
        <dbReference type="EMBL" id="WVZ84984.1"/>
    </source>
</evidence>
<protein>
    <submittedName>
        <fullName evidence="2">Uncharacterized protein</fullName>
    </submittedName>
</protein>
<dbReference type="Proteomes" id="UP001341281">
    <property type="component" value="Chromosome 07"/>
</dbReference>
<evidence type="ECO:0000256" key="1">
    <source>
        <dbReference type="SAM" id="MobiDB-lite"/>
    </source>
</evidence>
<accession>A0AAQ3U699</accession>
<dbReference type="AlphaFoldDB" id="A0AAQ3U699"/>
<sequence length="145" mass="15957">PSSTSGHHSLTELLPLAGSPRPALHRLARPACHPLAPLPFYADSQGRRLWIEPRAAISSRKNRRPLAPPPHPFRPTASCPSPSRLCHRQSFAEAARDSAHLSHGLGAPTIASVFPSRERQRRCPHPLVAGRLCCLSAYLKPRVRR</sequence>
<organism evidence="2 3">
    <name type="scientific">Paspalum notatum var. saurae</name>
    <dbReference type="NCBI Taxonomy" id="547442"/>
    <lineage>
        <taxon>Eukaryota</taxon>
        <taxon>Viridiplantae</taxon>
        <taxon>Streptophyta</taxon>
        <taxon>Embryophyta</taxon>
        <taxon>Tracheophyta</taxon>
        <taxon>Spermatophyta</taxon>
        <taxon>Magnoliopsida</taxon>
        <taxon>Liliopsida</taxon>
        <taxon>Poales</taxon>
        <taxon>Poaceae</taxon>
        <taxon>PACMAD clade</taxon>
        <taxon>Panicoideae</taxon>
        <taxon>Andropogonodae</taxon>
        <taxon>Paspaleae</taxon>
        <taxon>Paspalinae</taxon>
        <taxon>Paspalum</taxon>
    </lineage>
</organism>
<feature type="region of interest" description="Disordered" evidence="1">
    <location>
        <begin position="58"/>
        <end position="82"/>
    </location>
</feature>
<dbReference type="EMBL" id="CP144751">
    <property type="protein sequence ID" value="WVZ84984.1"/>
    <property type="molecule type" value="Genomic_DNA"/>
</dbReference>
<name>A0AAQ3U699_PASNO</name>
<reference evidence="2 3" key="1">
    <citation type="submission" date="2024-02" db="EMBL/GenBank/DDBJ databases">
        <title>High-quality chromosome-scale genome assembly of Pensacola bahiagrass (Paspalum notatum Flugge var. saurae).</title>
        <authorList>
            <person name="Vega J.M."/>
            <person name="Podio M."/>
            <person name="Orjuela J."/>
            <person name="Siena L.A."/>
            <person name="Pessino S.C."/>
            <person name="Combes M.C."/>
            <person name="Mariac C."/>
            <person name="Albertini E."/>
            <person name="Pupilli F."/>
            <person name="Ortiz J.P.A."/>
            <person name="Leblanc O."/>
        </authorList>
    </citation>
    <scope>NUCLEOTIDE SEQUENCE [LARGE SCALE GENOMIC DNA]</scope>
    <source>
        <strain evidence="2">R1</strain>
        <tissue evidence="2">Leaf</tissue>
    </source>
</reference>
<proteinExistence type="predicted"/>
<evidence type="ECO:0000313" key="3">
    <source>
        <dbReference type="Proteomes" id="UP001341281"/>
    </source>
</evidence>
<feature type="non-terminal residue" evidence="2">
    <location>
        <position position="145"/>
    </location>
</feature>
<gene>
    <name evidence="2" type="ORF">U9M48_031949</name>
</gene>
<keyword evidence="3" id="KW-1185">Reference proteome</keyword>